<protein>
    <submittedName>
        <fullName evidence="1">Uncharacterized protein</fullName>
    </submittedName>
</protein>
<dbReference type="Proteomes" id="UP000576082">
    <property type="component" value="Unassembled WGS sequence"/>
</dbReference>
<keyword evidence="2" id="KW-1185">Reference proteome</keyword>
<evidence type="ECO:0000313" key="2">
    <source>
        <dbReference type="Proteomes" id="UP000576082"/>
    </source>
</evidence>
<evidence type="ECO:0000313" key="1">
    <source>
        <dbReference type="EMBL" id="NME66614.1"/>
    </source>
</evidence>
<name>A0A7X9P0X1_9BACT</name>
<gene>
    <name evidence="1" type="ORF">HHU12_01435</name>
</gene>
<proteinExistence type="predicted"/>
<comment type="caution">
    <text evidence="1">The sequence shown here is derived from an EMBL/GenBank/DDBJ whole genome shotgun (WGS) entry which is preliminary data.</text>
</comment>
<sequence>MKYKNRFKQEAKPMATQEEFYALMCKSSFGKRIIIILKGSEYERMVLSAIYSHSIKTCSIKKNLYHRIHSVCRTMYCKVKDKKDVNTQRQSLNQIAYNIKLKEN</sequence>
<accession>A0A7X9P0X1</accession>
<organism evidence="1 2">
    <name type="scientific">Flammeovirga aprica JL-4</name>
    <dbReference type="NCBI Taxonomy" id="694437"/>
    <lineage>
        <taxon>Bacteria</taxon>
        <taxon>Pseudomonadati</taxon>
        <taxon>Bacteroidota</taxon>
        <taxon>Cytophagia</taxon>
        <taxon>Cytophagales</taxon>
        <taxon>Flammeovirgaceae</taxon>
        <taxon>Flammeovirga</taxon>
    </lineage>
</organism>
<dbReference type="RefSeq" id="WP_169654360.1">
    <property type="nucleotide sequence ID" value="NZ_JABANE010000002.1"/>
</dbReference>
<reference evidence="1 2" key="1">
    <citation type="submission" date="2020-04" db="EMBL/GenBank/DDBJ databases">
        <title>Flammeovirga sp. SR4, a novel species isolated from seawater.</title>
        <authorList>
            <person name="Wang X."/>
        </authorList>
    </citation>
    <scope>NUCLEOTIDE SEQUENCE [LARGE SCALE GENOMIC DNA]</scope>
    <source>
        <strain evidence="1 2">ATCC 23126</strain>
    </source>
</reference>
<dbReference type="AlphaFoldDB" id="A0A7X9P0X1"/>
<dbReference type="EMBL" id="JABANE010000002">
    <property type="protein sequence ID" value="NME66614.1"/>
    <property type="molecule type" value="Genomic_DNA"/>
</dbReference>